<dbReference type="STRING" id="1121421.SAMN02745123_03635"/>
<accession>A0A1M6WHA3</accession>
<name>A0A1M6WHA3_9FIRM</name>
<gene>
    <name evidence="1" type="ORF">SAMN02745123_03635</name>
</gene>
<dbReference type="AlphaFoldDB" id="A0A1M6WHA3"/>
<proteinExistence type="predicted"/>
<evidence type="ECO:0000313" key="2">
    <source>
        <dbReference type="Proteomes" id="UP000183997"/>
    </source>
</evidence>
<dbReference type="RefSeq" id="WP_072917174.1">
    <property type="nucleotide sequence ID" value="NZ_FRAR01000030.1"/>
</dbReference>
<reference evidence="2" key="1">
    <citation type="submission" date="2016-11" db="EMBL/GenBank/DDBJ databases">
        <authorList>
            <person name="Varghese N."/>
            <person name="Submissions S."/>
        </authorList>
    </citation>
    <scope>NUCLEOTIDE SEQUENCE [LARGE SCALE GENOMIC DNA]</scope>
    <source>
        <strain evidence="2">DSM 10349</strain>
    </source>
</reference>
<sequence>MYLEFDKATGLVLSIHDVVPSEVPLGNDVIETEMFAKGDELTYSIKVTFEGEQPIFSAVRQAPYASYLVQKLQEARRNQALMQAALDELILGGAL</sequence>
<organism evidence="1 2">
    <name type="scientific">Desulforamulus aeronauticus DSM 10349</name>
    <dbReference type="NCBI Taxonomy" id="1121421"/>
    <lineage>
        <taxon>Bacteria</taxon>
        <taxon>Bacillati</taxon>
        <taxon>Bacillota</taxon>
        <taxon>Clostridia</taxon>
        <taxon>Eubacteriales</taxon>
        <taxon>Peptococcaceae</taxon>
        <taxon>Desulforamulus</taxon>
    </lineage>
</organism>
<dbReference type="Proteomes" id="UP000183997">
    <property type="component" value="Unassembled WGS sequence"/>
</dbReference>
<dbReference type="EMBL" id="FRAR01000030">
    <property type="protein sequence ID" value="SHK93097.1"/>
    <property type="molecule type" value="Genomic_DNA"/>
</dbReference>
<keyword evidence="2" id="KW-1185">Reference proteome</keyword>
<evidence type="ECO:0000313" key="1">
    <source>
        <dbReference type="EMBL" id="SHK93097.1"/>
    </source>
</evidence>
<protein>
    <submittedName>
        <fullName evidence="1">Uncharacterized protein</fullName>
    </submittedName>
</protein>